<organism evidence="1 2">
    <name type="scientific">Coniosporium uncinatum</name>
    <dbReference type="NCBI Taxonomy" id="93489"/>
    <lineage>
        <taxon>Eukaryota</taxon>
        <taxon>Fungi</taxon>
        <taxon>Dikarya</taxon>
        <taxon>Ascomycota</taxon>
        <taxon>Pezizomycotina</taxon>
        <taxon>Dothideomycetes</taxon>
        <taxon>Dothideomycetes incertae sedis</taxon>
        <taxon>Coniosporium</taxon>
    </lineage>
</organism>
<accession>A0ACC3DHS6</accession>
<dbReference type="Proteomes" id="UP001186974">
    <property type="component" value="Unassembled WGS sequence"/>
</dbReference>
<name>A0ACC3DHS6_9PEZI</name>
<feature type="non-terminal residue" evidence="1">
    <location>
        <position position="215"/>
    </location>
</feature>
<dbReference type="EMBL" id="JAWDJW010004464">
    <property type="protein sequence ID" value="KAK3075078.1"/>
    <property type="molecule type" value="Genomic_DNA"/>
</dbReference>
<sequence>MSSNTYHIIKNISLLVLSLLFIPLDAIVLACSYALRPVFSRQSSAASPQKQKTILVTGVSMTKGLTLARLLSRSGHRIIGADASAMASGRYSTNVSKFYALKPPKTDNPGPYIESLLHIVQTEKVDLWVSCSGVASAIEDAMAKEVLEGRTNCKAVQFNVEDTRTLHEKDTFINAVKDAGLLVPETHTVKQRDEVLKILGAAHGEAKDAFDIKPM</sequence>
<evidence type="ECO:0000313" key="2">
    <source>
        <dbReference type="Proteomes" id="UP001186974"/>
    </source>
</evidence>
<evidence type="ECO:0000313" key="1">
    <source>
        <dbReference type="EMBL" id="KAK3075078.1"/>
    </source>
</evidence>
<keyword evidence="2" id="KW-1185">Reference proteome</keyword>
<protein>
    <submittedName>
        <fullName evidence="1">Uncharacterized protein</fullName>
    </submittedName>
</protein>
<reference evidence="1" key="1">
    <citation type="submission" date="2024-09" db="EMBL/GenBank/DDBJ databases">
        <title>Black Yeasts Isolated from many extreme environments.</title>
        <authorList>
            <person name="Coleine C."/>
            <person name="Stajich J.E."/>
            <person name="Selbmann L."/>
        </authorList>
    </citation>
    <scope>NUCLEOTIDE SEQUENCE</scope>
    <source>
        <strain evidence="1">CCFEE 5737</strain>
    </source>
</reference>
<proteinExistence type="predicted"/>
<gene>
    <name evidence="1" type="ORF">LTS18_014108</name>
</gene>
<comment type="caution">
    <text evidence="1">The sequence shown here is derived from an EMBL/GenBank/DDBJ whole genome shotgun (WGS) entry which is preliminary data.</text>
</comment>